<evidence type="ECO:0000259" key="3">
    <source>
        <dbReference type="Pfam" id="PF16884"/>
    </source>
</evidence>
<sequence>MAATDLVNTRWVLAQRPGQRAFDADQDCKKETAPVPALAPDEVCVKVELLSVDAFIRTMLDAEAYHGAIELGDPLPALGYGTVVAAGDDAKKHVGKRVMGMCKAQTHAVGTMGMEGFMPCMGFPGVPETASLGLLSVATGVASYVGCFKVLAPPRGGETALVSAAGGAVGSIAVQLLKTTGARVVGVAGGPKKCAFVTERLGADAAVDYKSPTFADDLDAACPDGIDFFLDNAGGDTLRVALDRINMRSRVVVCGAASQYSGNLNTGRDEKGQGGAVVGPSSYLKLSEKSSTMAGFNVMHYFSSIPLALFNLCWYHWRGKVVVHEQIEEGLDAFPAALVKLFSGGHCGKLLVRVAPSA</sequence>
<feature type="domain" description="Alcohol dehydrogenase-like C-terminal" evidence="2">
    <location>
        <begin position="168"/>
        <end position="259"/>
    </location>
</feature>
<dbReference type="Pfam" id="PF16884">
    <property type="entry name" value="ADH_N_2"/>
    <property type="match status" value="1"/>
</dbReference>
<dbReference type="CDD" id="cd05288">
    <property type="entry name" value="PGDH"/>
    <property type="match status" value="1"/>
</dbReference>
<dbReference type="InterPro" id="IPR041694">
    <property type="entry name" value="ADH_N_2"/>
</dbReference>
<feature type="domain" description="Oxidoreductase N-terminal" evidence="3">
    <location>
        <begin position="10"/>
        <end position="110"/>
    </location>
</feature>
<accession>A0ABR1G357</accession>
<evidence type="ECO:0000313" key="4">
    <source>
        <dbReference type="EMBL" id="KAK7242762.1"/>
    </source>
</evidence>
<dbReference type="Proteomes" id="UP001363151">
    <property type="component" value="Unassembled WGS sequence"/>
</dbReference>
<protein>
    <submittedName>
        <fullName evidence="4">13-prostaglandin reductase</fullName>
    </submittedName>
</protein>
<keyword evidence="1" id="KW-0560">Oxidoreductase</keyword>
<dbReference type="PANTHER" id="PTHR43205">
    <property type="entry name" value="PROSTAGLANDIN REDUCTASE"/>
    <property type="match status" value="1"/>
</dbReference>
<gene>
    <name evidence="4" type="ORF">SO694_00015036</name>
</gene>
<dbReference type="Gene3D" id="3.90.180.10">
    <property type="entry name" value="Medium-chain alcohol dehydrogenases, catalytic domain"/>
    <property type="match status" value="1"/>
</dbReference>
<dbReference type="EMBL" id="JBBJCI010000140">
    <property type="protein sequence ID" value="KAK7242762.1"/>
    <property type="molecule type" value="Genomic_DNA"/>
</dbReference>
<dbReference type="Pfam" id="PF00107">
    <property type="entry name" value="ADH_zinc_N"/>
    <property type="match status" value="1"/>
</dbReference>
<dbReference type="InterPro" id="IPR036291">
    <property type="entry name" value="NAD(P)-bd_dom_sf"/>
</dbReference>
<dbReference type="Gene3D" id="3.40.50.720">
    <property type="entry name" value="NAD(P)-binding Rossmann-like Domain"/>
    <property type="match status" value="1"/>
</dbReference>
<dbReference type="SUPFAM" id="SSF51735">
    <property type="entry name" value="NAD(P)-binding Rossmann-fold domains"/>
    <property type="match status" value="1"/>
</dbReference>
<evidence type="ECO:0000256" key="1">
    <source>
        <dbReference type="ARBA" id="ARBA00023002"/>
    </source>
</evidence>
<name>A0ABR1G357_AURAN</name>
<dbReference type="PANTHER" id="PTHR43205:SF7">
    <property type="entry name" value="PROSTAGLANDIN REDUCTASE 1"/>
    <property type="match status" value="1"/>
</dbReference>
<keyword evidence="5" id="KW-1185">Reference proteome</keyword>
<comment type="caution">
    <text evidence="4">The sequence shown here is derived from an EMBL/GenBank/DDBJ whole genome shotgun (WGS) entry which is preliminary data.</text>
</comment>
<dbReference type="InterPro" id="IPR045010">
    <property type="entry name" value="MDR_fam"/>
</dbReference>
<organism evidence="4 5">
    <name type="scientific">Aureococcus anophagefferens</name>
    <name type="common">Harmful bloom alga</name>
    <dbReference type="NCBI Taxonomy" id="44056"/>
    <lineage>
        <taxon>Eukaryota</taxon>
        <taxon>Sar</taxon>
        <taxon>Stramenopiles</taxon>
        <taxon>Ochrophyta</taxon>
        <taxon>Pelagophyceae</taxon>
        <taxon>Pelagomonadales</taxon>
        <taxon>Pelagomonadaceae</taxon>
        <taxon>Aureococcus</taxon>
    </lineage>
</organism>
<reference evidence="4 5" key="1">
    <citation type="submission" date="2024-03" db="EMBL/GenBank/DDBJ databases">
        <title>Aureococcus anophagefferens CCMP1851 and Kratosvirus quantuckense: Draft genome of a second virus-susceptible host strain in the model system.</title>
        <authorList>
            <person name="Chase E."/>
            <person name="Truchon A.R."/>
            <person name="Schepens W."/>
            <person name="Wilhelm S.W."/>
        </authorList>
    </citation>
    <scope>NUCLEOTIDE SEQUENCE [LARGE SCALE GENOMIC DNA]</scope>
    <source>
        <strain evidence="4 5">CCMP1851</strain>
    </source>
</reference>
<evidence type="ECO:0000313" key="5">
    <source>
        <dbReference type="Proteomes" id="UP001363151"/>
    </source>
</evidence>
<dbReference type="InterPro" id="IPR013149">
    <property type="entry name" value="ADH-like_C"/>
</dbReference>
<dbReference type="SUPFAM" id="SSF50129">
    <property type="entry name" value="GroES-like"/>
    <property type="match status" value="1"/>
</dbReference>
<dbReference type="InterPro" id="IPR011032">
    <property type="entry name" value="GroES-like_sf"/>
</dbReference>
<evidence type="ECO:0000259" key="2">
    <source>
        <dbReference type="Pfam" id="PF00107"/>
    </source>
</evidence>
<proteinExistence type="predicted"/>